<feature type="domain" description="Bacterial Ig" evidence="3">
    <location>
        <begin position="1496"/>
        <end position="1573"/>
    </location>
</feature>
<dbReference type="EMBL" id="LVHG01000029">
    <property type="protein sequence ID" value="OAK65734.1"/>
    <property type="molecule type" value="Genomic_DNA"/>
</dbReference>
<feature type="region of interest" description="Disordered" evidence="2">
    <location>
        <begin position="1483"/>
        <end position="1509"/>
    </location>
</feature>
<feature type="compositionally biased region" description="Polar residues" evidence="2">
    <location>
        <begin position="991"/>
        <end position="1003"/>
    </location>
</feature>
<feature type="compositionally biased region" description="Basic and acidic residues" evidence="2">
    <location>
        <begin position="751"/>
        <end position="762"/>
    </location>
</feature>
<evidence type="ECO:0000256" key="2">
    <source>
        <dbReference type="SAM" id="MobiDB-lite"/>
    </source>
</evidence>
<feature type="domain" description="Bacterial Ig" evidence="3">
    <location>
        <begin position="1422"/>
        <end position="1491"/>
    </location>
</feature>
<feature type="region of interest" description="Disordered" evidence="2">
    <location>
        <begin position="749"/>
        <end position="770"/>
    </location>
</feature>
<reference evidence="4 5" key="1">
    <citation type="submission" date="2016-03" db="EMBL/GenBank/DDBJ databases">
        <title>Genome sequence of Variovorax paradoxus KB5.</title>
        <authorList>
            <person name="Jeong H."/>
            <person name="Hong C.E."/>
            <person name="Jo S.H."/>
            <person name="Park J.M."/>
        </authorList>
    </citation>
    <scope>NUCLEOTIDE SEQUENCE [LARGE SCALE GENOMIC DNA]</scope>
    <source>
        <strain evidence="4 5">KB5</strain>
    </source>
</reference>
<feature type="region of interest" description="Disordered" evidence="2">
    <location>
        <begin position="1"/>
        <end position="43"/>
    </location>
</feature>
<dbReference type="Proteomes" id="UP000077852">
    <property type="component" value="Unassembled WGS sequence"/>
</dbReference>
<feature type="region of interest" description="Disordered" evidence="2">
    <location>
        <begin position="991"/>
        <end position="1017"/>
    </location>
</feature>
<dbReference type="Pfam" id="PF13517">
    <property type="entry name" value="FG-GAP_3"/>
    <property type="match status" value="1"/>
</dbReference>
<evidence type="ECO:0000256" key="1">
    <source>
        <dbReference type="ARBA" id="ARBA00022729"/>
    </source>
</evidence>
<feature type="domain" description="Bacterial Ig" evidence="3">
    <location>
        <begin position="268"/>
        <end position="339"/>
    </location>
</feature>
<dbReference type="InterPro" id="IPR049826">
    <property type="entry name" value="Ig-like_ice"/>
</dbReference>
<evidence type="ECO:0000313" key="5">
    <source>
        <dbReference type="Proteomes" id="UP000077852"/>
    </source>
</evidence>
<proteinExistence type="predicted"/>
<dbReference type="InterPro" id="IPR013783">
    <property type="entry name" value="Ig-like_fold"/>
</dbReference>
<feature type="compositionally biased region" description="Low complexity" evidence="2">
    <location>
        <begin position="1"/>
        <end position="16"/>
    </location>
</feature>
<feature type="domain" description="Bacterial Ig" evidence="3">
    <location>
        <begin position="1332"/>
        <end position="1409"/>
    </location>
</feature>
<feature type="domain" description="Bacterial Ig" evidence="3">
    <location>
        <begin position="1577"/>
        <end position="1655"/>
    </location>
</feature>
<feature type="region of interest" description="Disordered" evidence="2">
    <location>
        <begin position="1315"/>
        <end position="1345"/>
    </location>
</feature>
<feature type="domain" description="Bacterial Ig" evidence="3">
    <location>
        <begin position="922"/>
        <end position="999"/>
    </location>
</feature>
<evidence type="ECO:0000259" key="3">
    <source>
        <dbReference type="Pfam" id="PF17936"/>
    </source>
</evidence>
<dbReference type="InterPro" id="IPR019960">
    <property type="entry name" value="T1SS_VCA0849"/>
</dbReference>
<comment type="caution">
    <text evidence="4">The sequence shown here is derived from an EMBL/GenBank/DDBJ whole genome shotgun (WGS) entry which is preliminary data.</text>
</comment>
<name>A0AA91DQZ5_VARPD</name>
<feature type="domain" description="Bacterial Ig" evidence="3">
    <location>
        <begin position="1012"/>
        <end position="1081"/>
    </location>
</feature>
<dbReference type="Pfam" id="PF17936">
    <property type="entry name" value="Big_6"/>
    <property type="match status" value="20"/>
</dbReference>
<feature type="region of interest" description="Disordered" evidence="2">
    <location>
        <begin position="332"/>
        <end position="360"/>
    </location>
</feature>
<feature type="domain" description="Bacterial Ig" evidence="3">
    <location>
        <begin position="438"/>
        <end position="507"/>
    </location>
</feature>
<feature type="domain" description="Bacterial Ig" evidence="3">
    <location>
        <begin position="849"/>
        <end position="917"/>
    </location>
</feature>
<organism evidence="4 5">
    <name type="scientific">Variovorax paradoxus</name>
    <dbReference type="NCBI Taxonomy" id="34073"/>
    <lineage>
        <taxon>Bacteria</taxon>
        <taxon>Pseudomonadati</taxon>
        <taxon>Pseudomonadota</taxon>
        <taxon>Betaproteobacteria</taxon>
        <taxon>Burkholderiales</taxon>
        <taxon>Comamonadaceae</taxon>
        <taxon>Variovorax</taxon>
    </lineage>
</organism>
<dbReference type="NCBIfam" id="NF012196">
    <property type="entry name" value="Ig_like_ice"/>
    <property type="match status" value="1"/>
</dbReference>
<keyword evidence="1" id="KW-0732">Signal</keyword>
<dbReference type="InterPro" id="IPR041498">
    <property type="entry name" value="Big_6"/>
</dbReference>
<feature type="region of interest" description="Disordered" evidence="2">
    <location>
        <begin position="85"/>
        <end position="115"/>
    </location>
</feature>
<feature type="compositionally biased region" description="Polar residues" evidence="2">
    <location>
        <begin position="87"/>
        <end position="115"/>
    </location>
</feature>
<dbReference type="InterPro" id="IPR028994">
    <property type="entry name" value="Integrin_alpha_N"/>
</dbReference>
<feature type="domain" description="Bacterial Ig" evidence="3">
    <location>
        <begin position="20"/>
        <end position="97"/>
    </location>
</feature>
<feature type="domain" description="Bacterial Ig" evidence="3">
    <location>
        <begin position="1258"/>
        <end position="1327"/>
    </location>
</feature>
<dbReference type="Gene3D" id="2.60.40.10">
    <property type="entry name" value="Immunoglobulins"/>
    <property type="match status" value="24"/>
</dbReference>
<feature type="domain" description="Bacterial Ig" evidence="3">
    <location>
        <begin position="675"/>
        <end position="753"/>
    </location>
</feature>
<feature type="compositionally biased region" description="Polar residues" evidence="2">
    <location>
        <begin position="25"/>
        <end position="35"/>
    </location>
</feature>
<feature type="domain" description="Bacterial Ig" evidence="3">
    <location>
        <begin position="758"/>
        <end position="835"/>
    </location>
</feature>
<feature type="domain" description="Bacterial Ig" evidence="3">
    <location>
        <begin position="184"/>
        <end position="261"/>
    </location>
</feature>
<evidence type="ECO:0000313" key="4">
    <source>
        <dbReference type="EMBL" id="OAK65734.1"/>
    </source>
</evidence>
<feature type="region of interest" description="Disordered" evidence="2">
    <location>
        <begin position="419"/>
        <end position="442"/>
    </location>
</feature>
<feature type="domain" description="Bacterial Ig" evidence="3">
    <location>
        <begin position="512"/>
        <end position="589"/>
    </location>
</feature>
<feature type="region of interest" description="Disordered" evidence="2">
    <location>
        <begin position="250"/>
        <end position="279"/>
    </location>
</feature>
<protein>
    <recommendedName>
        <fullName evidence="3">Bacterial Ig domain-containing protein</fullName>
    </recommendedName>
</protein>
<feature type="region of interest" description="Disordered" evidence="2">
    <location>
        <begin position="662"/>
        <end position="687"/>
    </location>
</feature>
<feature type="domain" description="Bacterial Ig" evidence="3">
    <location>
        <begin position="1167"/>
        <end position="1247"/>
    </location>
</feature>
<accession>A0AA91DQZ5</accession>
<feature type="domain" description="Bacterial Ig" evidence="3">
    <location>
        <begin position="1085"/>
        <end position="1163"/>
    </location>
</feature>
<feature type="domain" description="Bacterial Ig" evidence="3">
    <location>
        <begin position="356"/>
        <end position="425"/>
    </location>
</feature>
<dbReference type="SUPFAM" id="SSF51120">
    <property type="entry name" value="beta-Roll"/>
    <property type="match status" value="1"/>
</dbReference>
<gene>
    <name evidence="4" type="ORF">A3K87_00195</name>
</gene>
<dbReference type="InterPro" id="IPR013517">
    <property type="entry name" value="FG-GAP"/>
</dbReference>
<feature type="domain" description="Bacterial Ig" evidence="3">
    <location>
        <begin position="602"/>
        <end position="671"/>
    </location>
</feature>
<sequence length="3002" mass="300017">MPFVASPQSPPASADRAPPPAKPTINPTNGGSISGTAEPGATVAVSSSTGTLIGSTTAAPDGTYVVRPAVPVPDGTVLRVIAKNPDGSASSEARATVDSQAPFTPTVDSTDGNPVTGTAEPGALITVRDGAGNFVGSATAAINGTYSVTLVTTPADGILLRVVASDAAGNASIEATAIVDSKPPAAPTANPTNGSSITGTAEAGAVVTIRDGTGNVIASTTAGSNGAYSVVPTDKPVDGADLRIVATDRAGNTGPETRVTVDGKPPIAPSVNLTNGSSITGTAEAGTTVLVRDGSNNVIGSATTRGDGSYSMSPATIPADGTELRVTVTDSAGNVSPETRGRVDGHLLDTPTISPTNGSSITGTAGAGALVTIKDGAGTVIGSGTVALDGTYSVIPVATPAHGTELSVVVSDPAGKASPEAKVTVDSKPPFAPTAEPTNGRSITGVAERGVLVTIKDGAGNLIGSAIAAADGSYKIAPQIPPADGAVLHAVATDRAGNVSLESTTVVDSKSPPAPSINPTNGRLITGLAEADALIVVKDDAGNVIGSATTATNGAYSITPSTVPADGTMLHATATDSAGNVGVETTATVDRKEPFAPKVGPTNGNAITGTAEAGSIVTIRDMAGAVVGSATVANDGSYSVAPVSRPSDGVVLSVVATDSAGNVSPETKATVDGKAPPAPSIKPTNGSLITGTAEVDAVVTVKDGSGAVIGSATAAADGTYSITPAIKPADGAELRVMAADSAGNASLETKVTVDSKSPDEPKVNPTNGKLITGTAEVGSVITIKDASGNVVGTATVKPDGSYSVVPAVPPAHGAELRVAATDPSGNVSLEARIEVDSKALDMPKVDPTNGRAITGVAAAGALVTIKDATGAVLGSVTAAADGKYSITPSSAPTDGAELSVSATDTAGNASPVAKIRVDGMPPAAPTANPTNGTSITGTAEIGSLVTVKDASGAVIGSVTAEANGSYSITPVNAPAEGAALRVIATDAAGNPSTETRITVDSTSPPVPTVDPANGTRITGNAEAGAVVTVKDGSGKIIGSATAATDGAYSVTPVAVPADGTELSVVATDPAGNASPEARIKVDSKAPPAPTVNPTNGTSITGTAEAGALVSIRNAANAVIGSATVAGDGKYSITPVPAPADGTELRVVVTDRAGNASQEAPVVVDGKAPAAPTIRPSNGTSVSGTAEAGALVTIKDGAGAVIGSVIAAADDTYRFNPALKLANGTELRIVAADRAGNASLEAKAVVDDAPPPVPTVDPTDGRSITGTTEAGALVTIRNGASVVIGSATAAADGKYSITPATPPANGTELRVDATDAAGNTSSEASVTVDSKSPDMPTVDPTNGSSVTGTAEVGALVLVKDSAGNVIGSATTANDGVYSIAPASTPADGTVLRIVAIDRAGNASFEAGTTVDRTPPPAPMLDAGQGNALTGKAEVGALVTVRDDAGKVIGSATAAPDGTYGITPSTALMDGAVLHAVATDRAGNVGSEATATVDRKEPPAPTVEPTNGKQVAGRAEAGAIVTIKDGSGTVIGSATAAGDGSYSVTPATPLSDGVELSIAAVDRAGNASSETKIIVDGKAPVAPIVKPTSGSFITGMAEAGTLVTIRDDAGNAIGSATAAADDRYSITPATALAHGTVLHVVATDHAGNASIEATASVDSKPPLISIAIVNDANNDGFINASEKGAEVSVKVTLVSGAAVGDVISLSDGSKTASVTLTASDVANGFLDVAFDNPVEGAAISVSATSRDLAGNVSTPAATDSAVLDTTLAAPAISVAAITSDNVVNMAEAGGAVAVSGTTAGTQSGDVVTLQVNGVAYSSAVDASGNWRVDVAGSDLAADAGRTVAASVVSHDAAGNTASGSKNHGYGVSSTAPLITIEKPVAGDDQVSAKEDDAVVVRGTTTNVESGQIVKVTFSDGTNSVTATATVSGSSWTAAAADISGLTNGTVTITAEVQDLAQNQATSTHAVTLGNAVPMHTVEITSYTDDVGVGQGDFGSGTRTDDPHPVLKGKMSAAIGANDVVRIYEGSQLLGTATVDGTNWTYELGFLADGSSHTYRAVVTGAAGTEGAMSSDFSLTADYALTVDSQNTVDPTPLVNGTMPFKLVDGQYIEVTIDGKTYSSVDGSVQIDAQHSIWYVQVPAAMQRGSYDVKAVVKSASGTQITTDDTAGELIVSEEPKVTVGSAASDPHQKGTAYTVGENGMWRIHSNQTMLDADGTNNATLGSFKLTALKSNAEKSVFSEDYNPTYKGNNFVQNATFIDVNRDGHMDLFTEDSTPSDGQQAFIFDGSSYTALQVGGRDYNYKDKTLGPAGGDSNVNSSFSGVVAFDKTGTGFVSVAYGDQPRRSGTSVEGNDSQIVLNTDGNIRKMARDTGYTNIVGSGAAKSTNAGNAPFDTELSGVDLNNDGTIDLVYHATAYTTKIGGPSADPALAETKQSKEPHRLVVASNKGDGTWENTQIIENAFQNIANQFAFFGNGISMTWADFNGDGYMDLFMGRGYGKTPDEQYQSRILLNDGRGHLEMNDPDLDKIGTTPSGMYTFGVTDGGRLVQGGPSLAVDWDGDGKMDAIELPGFGDLGGVTKDGNKGPINLYTNKSSGKTLEFVRDNLLGGTNTIGDWDYRPELSDSVTGAIAADTDWDGDRDLLVFTQKGNTRFITNTTTVADGTSLHFRILDAQGINALYGNTVQLFDSSGKLVSTQIINPQSGNQTNDSSAIVDFYGLDAKETYTLALMRIANGSAADVGGKDELGGNTIEVVNAAWAGLKAGEANHAFVLTTESGINVANANIGNGIVGTGYNDTFFATRGDDKYEGGGGTVTVSGVKAWSNTGGLDIVDYKLAGDTPLTIDLSITGAQNTGFGTATFRNIEGLAGGSSSDIFVDNAADNQFEGRGGNDTFTLMGGGRDTLLYKLLSASDATGGNGADDVYGFEVGAFVAWPNADRIDLRQLLVGFTPGNEASYLKVSVVNGRDTVISVDRDGAGNGHDFAPLLTLRDLRVDLATLLSNQQLVMV</sequence>
<feature type="compositionally biased region" description="Polar residues" evidence="2">
    <location>
        <begin position="351"/>
        <end position="360"/>
    </location>
</feature>
<feature type="compositionally biased region" description="Polar residues" evidence="2">
    <location>
        <begin position="1316"/>
        <end position="1329"/>
    </location>
</feature>
<feature type="domain" description="Bacterial Ig" evidence="3">
    <location>
        <begin position="101"/>
        <end position="178"/>
    </location>
</feature>
<dbReference type="SUPFAM" id="SSF69318">
    <property type="entry name" value="Integrin alpha N-terminal domain"/>
    <property type="match status" value="1"/>
</dbReference>
<dbReference type="NCBIfam" id="NF033510">
    <property type="entry name" value="Ca_tandemer"/>
    <property type="match status" value="18"/>
</dbReference>
<dbReference type="InterPro" id="IPR011049">
    <property type="entry name" value="Serralysin-like_metalloprot_C"/>
</dbReference>
<dbReference type="NCBIfam" id="TIGR03661">
    <property type="entry name" value="T1SS_VCA0849"/>
    <property type="match status" value="1"/>
</dbReference>